<organism evidence="1 2">
    <name type="scientific">Cymbomonas tetramitiformis</name>
    <dbReference type="NCBI Taxonomy" id="36881"/>
    <lineage>
        <taxon>Eukaryota</taxon>
        <taxon>Viridiplantae</taxon>
        <taxon>Chlorophyta</taxon>
        <taxon>Pyramimonadophyceae</taxon>
        <taxon>Pyramimonadales</taxon>
        <taxon>Pyramimonadaceae</taxon>
        <taxon>Cymbomonas</taxon>
    </lineage>
</organism>
<name>A0AAE0BIV3_9CHLO</name>
<dbReference type="Proteomes" id="UP001190700">
    <property type="component" value="Unassembled WGS sequence"/>
</dbReference>
<gene>
    <name evidence="1" type="ORF">CYMTET_52648</name>
</gene>
<sequence>MKSVPPQAISVVDFANTTNTESELALAKMNGFSFLPELRKSMPIVTQPVSPKEFSATISLEQKKVLSVRRHADLPAETNRALKHSAEKMRLAGVHTRIYDSHSNARFSSSGPKLYSSDPVVPSRYKDKLAYHARCSGPGGRYSRNV</sequence>
<protein>
    <submittedName>
        <fullName evidence="1">Uncharacterized protein</fullName>
    </submittedName>
</protein>
<comment type="caution">
    <text evidence="1">The sequence shown here is derived from an EMBL/GenBank/DDBJ whole genome shotgun (WGS) entry which is preliminary data.</text>
</comment>
<evidence type="ECO:0000313" key="1">
    <source>
        <dbReference type="EMBL" id="KAK3237257.1"/>
    </source>
</evidence>
<accession>A0AAE0BIV3</accession>
<reference evidence="1 2" key="1">
    <citation type="journal article" date="2015" name="Genome Biol. Evol.">
        <title>Comparative Genomics of a Bacterivorous Green Alga Reveals Evolutionary Causalities and Consequences of Phago-Mixotrophic Mode of Nutrition.</title>
        <authorList>
            <person name="Burns J.A."/>
            <person name="Paasch A."/>
            <person name="Narechania A."/>
            <person name="Kim E."/>
        </authorList>
    </citation>
    <scope>NUCLEOTIDE SEQUENCE [LARGE SCALE GENOMIC DNA]</scope>
    <source>
        <strain evidence="1 2">PLY_AMNH</strain>
    </source>
</reference>
<keyword evidence="2" id="KW-1185">Reference proteome</keyword>
<proteinExistence type="predicted"/>
<evidence type="ECO:0000313" key="2">
    <source>
        <dbReference type="Proteomes" id="UP001190700"/>
    </source>
</evidence>
<dbReference type="AlphaFoldDB" id="A0AAE0BIV3"/>
<dbReference type="EMBL" id="LGRX02034662">
    <property type="protein sequence ID" value="KAK3237257.1"/>
    <property type="molecule type" value="Genomic_DNA"/>
</dbReference>